<keyword evidence="4" id="KW-1185">Reference proteome</keyword>
<feature type="signal peptide" evidence="1">
    <location>
        <begin position="1"/>
        <end position="23"/>
    </location>
</feature>
<evidence type="ECO:0000313" key="3">
    <source>
        <dbReference type="EMBL" id="MCX3265271.1"/>
    </source>
</evidence>
<accession>A0A9X3I8Z4</accession>
<dbReference type="Gene3D" id="2.60.40.1740">
    <property type="entry name" value="hypothetical protein (bacova_03559)"/>
    <property type="match status" value="1"/>
</dbReference>
<dbReference type="AlphaFoldDB" id="A0A9X3I8Z4"/>
<feature type="chain" id="PRO_5040991024" evidence="1">
    <location>
        <begin position="24"/>
        <end position="313"/>
    </location>
</feature>
<evidence type="ECO:0000256" key="1">
    <source>
        <dbReference type="SAM" id="SignalP"/>
    </source>
</evidence>
<proteinExistence type="predicted"/>
<dbReference type="InterPro" id="IPR013728">
    <property type="entry name" value="BT_3987-like_N"/>
</dbReference>
<keyword evidence="1" id="KW-0732">Signal</keyword>
<dbReference type="Pfam" id="PF08522">
    <property type="entry name" value="BT_3987-like_N"/>
    <property type="match status" value="1"/>
</dbReference>
<comment type="caution">
    <text evidence="3">The sequence shown here is derived from an EMBL/GenBank/DDBJ whole genome shotgun (WGS) entry which is preliminary data.</text>
</comment>
<dbReference type="EMBL" id="JAPJUH010000003">
    <property type="protein sequence ID" value="MCX3265271.1"/>
    <property type="molecule type" value="Genomic_DNA"/>
</dbReference>
<dbReference type="RefSeq" id="WP_010600735.1">
    <property type="nucleotide sequence ID" value="NZ_JAPJUH010000003.1"/>
</dbReference>
<evidence type="ECO:0000259" key="2">
    <source>
        <dbReference type="Pfam" id="PF08522"/>
    </source>
</evidence>
<name>A0A9X3I8Z4_9SPHI</name>
<protein>
    <submittedName>
        <fullName evidence="3">DUF1735 domain-containing protein</fullName>
    </submittedName>
</protein>
<evidence type="ECO:0000313" key="4">
    <source>
        <dbReference type="Proteomes" id="UP001142592"/>
    </source>
</evidence>
<dbReference type="Proteomes" id="UP001142592">
    <property type="component" value="Unassembled WGS sequence"/>
</dbReference>
<gene>
    <name evidence="3" type="ORF">OQZ29_10975</name>
</gene>
<reference evidence="3" key="1">
    <citation type="submission" date="2022-11" db="EMBL/GenBank/DDBJ databases">
        <authorList>
            <person name="Graham C."/>
            <person name="Newman J.D."/>
        </authorList>
    </citation>
    <scope>NUCLEOTIDE SEQUENCE</scope>
    <source>
        <strain evidence="3">DSM 19486</strain>
    </source>
</reference>
<dbReference type="PROSITE" id="PS51257">
    <property type="entry name" value="PROKAR_LIPOPROTEIN"/>
    <property type="match status" value="1"/>
</dbReference>
<sequence length="313" mass="32954">MKIQSKLYTAILAFGICLFTSCAKEENIFTDDGNGGESALVELGDLPPTRTAGIPTVTYTTVTKSFDAAAEVDVPITVNYTGVNGAPSDVTIQLGIFNDAVTTMSTTAAPLTILPTSLYTIPNNTLIIPKGQKKATMIIKVKASAFNFALTYALGIKILSSSAGIVSGNFGTGVFIMSAKNQWDGIYQVVSGQVTRFTAVGVVENPSTLNGSLAGNPNINLVTTGANTVEVQNMRWFGGSSSVAGIDNTRATINTTTNAITMNALGNATLANRAGLANAYDPATRTFTLNFDWNQTTAPRQMNLVLKYIGPRP</sequence>
<organism evidence="3 4">
    <name type="scientific">Pedobacter agri</name>
    <dbReference type="NCBI Taxonomy" id="454586"/>
    <lineage>
        <taxon>Bacteria</taxon>
        <taxon>Pseudomonadati</taxon>
        <taxon>Bacteroidota</taxon>
        <taxon>Sphingobacteriia</taxon>
        <taxon>Sphingobacteriales</taxon>
        <taxon>Sphingobacteriaceae</taxon>
        <taxon>Pedobacter</taxon>
    </lineage>
</organism>
<feature type="domain" description="BT-3987-like N-terminal" evidence="2">
    <location>
        <begin position="59"/>
        <end position="163"/>
    </location>
</feature>